<evidence type="ECO:0000256" key="3">
    <source>
        <dbReference type="ARBA" id="ARBA00022982"/>
    </source>
</evidence>
<accession>A0ABP6NXF5</accession>
<protein>
    <recommendedName>
        <fullName evidence="7">Blue (type 1) copper domain-containing protein</fullName>
    </recommendedName>
</protein>
<keyword evidence="4" id="KW-0186">Copper</keyword>
<feature type="chain" id="PRO_5047521757" description="Blue (type 1) copper domain-containing protein" evidence="6">
    <location>
        <begin position="37"/>
        <end position="161"/>
    </location>
</feature>
<proteinExistence type="predicted"/>
<sequence>MSHRPTPTLRRPARGAAVGVLAVAAALLTACGGSSSDGDDAAATTTSASSETTSSSPAGESSASSPSAVGTITATEADFSITLDEDSLVAGEYEIEVVNEGNATHDLVVERDGEDVAASDTIGPGESTTLTVTLDEGEYVFYCSIGNHRSMGMEVTVQVGS</sequence>
<evidence type="ECO:0000256" key="5">
    <source>
        <dbReference type="SAM" id="MobiDB-lite"/>
    </source>
</evidence>
<dbReference type="Pfam" id="PF00127">
    <property type="entry name" value="Copper-bind"/>
    <property type="match status" value="1"/>
</dbReference>
<dbReference type="CDD" id="cd00920">
    <property type="entry name" value="Cupredoxin"/>
    <property type="match status" value="1"/>
</dbReference>
<evidence type="ECO:0000313" key="9">
    <source>
        <dbReference type="Proteomes" id="UP001499924"/>
    </source>
</evidence>
<dbReference type="InterPro" id="IPR008972">
    <property type="entry name" value="Cupredoxin"/>
</dbReference>
<evidence type="ECO:0000256" key="1">
    <source>
        <dbReference type="ARBA" id="ARBA00022448"/>
    </source>
</evidence>
<gene>
    <name evidence="8" type="ORF">GCM10010531_08340</name>
</gene>
<dbReference type="Proteomes" id="UP001499924">
    <property type="component" value="Unassembled WGS sequence"/>
</dbReference>
<keyword evidence="1" id="KW-0813">Transport</keyword>
<evidence type="ECO:0000256" key="2">
    <source>
        <dbReference type="ARBA" id="ARBA00022723"/>
    </source>
</evidence>
<dbReference type="InterPro" id="IPR028871">
    <property type="entry name" value="BlueCu_1_BS"/>
</dbReference>
<dbReference type="InterPro" id="IPR033138">
    <property type="entry name" value="Cu_oxidase_CS"/>
</dbReference>
<dbReference type="PROSITE" id="PS00196">
    <property type="entry name" value="COPPER_BLUE"/>
    <property type="match status" value="1"/>
</dbReference>
<keyword evidence="3" id="KW-0249">Electron transport</keyword>
<feature type="compositionally biased region" description="Low complexity" evidence="5">
    <location>
        <begin position="33"/>
        <end position="68"/>
    </location>
</feature>
<dbReference type="Gene3D" id="2.60.40.420">
    <property type="entry name" value="Cupredoxins - blue copper proteins"/>
    <property type="match status" value="1"/>
</dbReference>
<keyword evidence="6" id="KW-0732">Signal</keyword>
<dbReference type="RefSeq" id="WP_344687306.1">
    <property type="nucleotide sequence ID" value="NZ_BAAAVV010000002.1"/>
</dbReference>
<dbReference type="EMBL" id="BAAAVV010000002">
    <property type="protein sequence ID" value="GAA3159303.1"/>
    <property type="molecule type" value="Genomic_DNA"/>
</dbReference>
<dbReference type="PROSITE" id="PS00079">
    <property type="entry name" value="MULTICOPPER_OXIDASE1"/>
    <property type="match status" value="1"/>
</dbReference>
<reference evidence="9" key="1">
    <citation type="journal article" date="2019" name="Int. J. Syst. Evol. Microbiol.">
        <title>The Global Catalogue of Microorganisms (GCM) 10K type strain sequencing project: providing services to taxonomists for standard genome sequencing and annotation.</title>
        <authorList>
            <consortium name="The Broad Institute Genomics Platform"/>
            <consortium name="The Broad Institute Genome Sequencing Center for Infectious Disease"/>
            <person name="Wu L."/>
            <person name="Ma J."/>
        </authorList>
    </citation>
    <scope>NUCLEOTIDE SEQUENCE [LARGE SCALE GENOMIC DNA]</scope>
    <source>
        <strain evidence="9">JCM 15614</strain>
    </source>
</reference>
<keyword evidence="9" id="KW-1185">Reference proteome</keyword>
<feature type="signal peptide" evidence="6">
    <location>
        <begin position="1"/>
        <end position="36"/>
    </location>
</feature>
<evidence type="ECO:0000256" key="6">
    <source>
        <dbReference type="SAM" id="SignalP"/>
    </source>
</evidence>
<organism evidence="8 9">
    <name type="scientific">Blastococcus jejuensis</name>
    <dbReference type="NCBI Taxonomy" id="351224"/>
    <lineage>
        <taxon>Bacteria</taxon>
        <taxon>Bacillati</taxon>
        <taxon>Actinomycetota</taxon>
        <taxon>Actinomycetes</taxon>
        <taxon>Geodermatophilales</taxon>
        <taxon>Geodermatophilaceae</taxon>
        <taxon>Blastococcus</taxon>
    </lineage>
</organism>
<dbReference type="PROSITE" id="PS51257">
    <property type="entry name" value="PROKAR_LIPOPROTEIN"/>
    <property type="match status" value="1"/>
</dbReference>
<feature type="domain" description="Blue (type 1) copper" evidence="7">
    <location>
        <begin position="95"/>
        <end position="159"/>
    </location>
</feature>
<dbReference type="InterPro" id="IPR000923">
    <property type="entry name" value="BlueCu_1"/>
</dbReference>
<comment type="caution">
    <text evidence="8">The sequence shown here is derived from an EMBL/GenBank/DDBJ whole genome shotgun (WGS) entry which is preliminary data.</text>
</comment>
<evidence type="ECO:0000256" key="4">
    <source>
        <dbReference type="ARBA" id="ARBA00023008"/>
    </source>
</evidence>
<feature type="region of interest" description="Disordered" evidence="5">
    <location>
        <begin position="33"/>
        <end position="70"/>
    </location>
</feature>
<evidence type="ECO:0000259" key="7">
    <source>
        <dbReference type="Pfam" id="PF00127"/>
    </source>
</evidence>
<dbReference type="SUPFAM" id="SSF49503">
    <property type="entry name" value="Cupredoxins"/>
    <property type="match status" value="1"/>
</dbReference>
<name>A0ABP6NXF5_9ACTN</name>
<keyword evidence="2" id="KW-0479">Metal-binding</keyword>
<evidence type="ECO:0000313" key="8">
    <source>
        <dbReference type="EMBL" id="GAA3159303.1"/>
    </source>
</evidence>